<name>A0A6I4NN77_9FLAO</name>
<proteinExistence type="predicted"/>
<comment type="caution">
    <text evidence="2">The sequence shown here is derived from an EMBL/GenBank/DDBJ whole genome shotgun (WGS) entry which is preliminary data.</text>
</comment>
<reference evidence="2 3" key="1">
    <citation type="submission" date="2019-12" db="EMBL/GenBank/DDBJ databases">
        <authorList>
            <person name="Kim Y.S."/>
        </authorList>
    </citation>
    <scope>NUCLEOTIDE SEQUENCE [LARGE SCALE GENOMIC DNA]</scope>
    <source>
        <strain evidence="2 3">GA093</strain>
    </source>
</reference>
<feature type="chain" id="PRO_5026202534" evidence="1">
    <location>
        <begin position="19"/>
        <end position="176"/>
    </location>
</feature>
<dbReference type="SUPFAM" id="SSF56925">
    <property type="entry name" value="OMPA-like"/>
    <property type="match status" value="1"/>
</dbReference>
<dbReference type="InterPro" id="IPR011250">
    <property type="entry name" value="OMP/PagP_B-barrel"/>
</dbReference>
<organism evidence="2 3">
    <name type="scientific">Flavobacterium hydrocarbonoxydans</name>
    <dbReference type="NCBI Taxonomy" id="2683249"/>
    <lineage>
        <taxon>Bacteria</taxon>
        <taxon>Pseudomonadati</taxon>
        <taxon>Bacteroidota</taxon>
        <taxon>Flavobacteriia</taxon>
        <taxon>Flavobacteriales</taxon>
        <taxon>Flavobacteriaceae</taxon>
        <taxon>Flavobacterium</taxon>
    </lineage>
</organism>
<dbReference type="RefSeq" id="WP_160374418.1">
    <property type="nucleotide sequence ID" value="NZ_WSTB01000004.1"/>
</dbReference>
<evidence type="ECO:0000313" key="2">
    <source>
        <dbReference type="EMBL" id="MWB94412.1"/>
    </source>
</evidence>
<feature type="signal peptide" evidence="1">
    <location>
        <begin position="1"/>
        <end position="18"/>
    </location>
</feature>
<accession>A0A6I4NN77</accession>
<protein>
    <submittedName>
        <fullName evidence="2">Outer membrane beta-barrel protein</fullName>
    </submittedName>
</protein>
<dbReference type="Proteomes" id="UP000471501">
    <property type="component" value="Unassembled WGS sequence"/>
</dbReference>
<dbReference type="EMBL" id="WSTB01000004">
    <property type="protein sequence ID" value="MWB94412.1"/>
    <property type="molecule type" value="Genomic_DNA"/>
</dbReference>
<keyword evidence="3" id="KW-1185">Reference proteome</keyword>
<dbReference type="AlphaFoldDB" id="A0A6I4NN77"/>
<keyword evidence="1" id="KW-0732">Signal</keyword>
<evidence type="ECO:0000313" key="3">
    <source>
        <dbReference type="Proteomes" id="UP000471501"/>
    </source>
</evidence>
<gene>
    <name evidence="2" type="ORF">GON26_08560</name>
</gene>
<evidence type="ECO:0000256" key="1">
    <source>
        <dbReference type="SAM" id="SignalP"/>
    </source>
</evidence>
<sequence length="176" mass="19070">MKKLLVCAALLISGLASAQKGSVLVGGNIGFASDKVGEAKSTSFEFNPKIGYQFADKWTAGVEGYIASVDSDWAEKTEKYKIGGFVRYTQSLSETFAVFADLGAGYQNESVNDAKGMYVNLIPNLFINMKNGFGLNFSIGGIGYNNLDGRNDERRESFGFDFGKTFNIGISKNFAL</sequence>